<dbReference type="AlphaFoldDB" id="A0A455T4H0"/>
<proteinExistence type="predicted"/>
<accession>A0A455T4H0</accession>
<organism evidence="1">
    <name type="scientific">Thermogemmatispora argillosa</name>
    <dbReference type="NCBI Taxonomy" id="2045280"/>
    <lineage>
        <taxon>Bacteria</taxon>
        <taxon>Bacillati</taxon>
        <taxon>Chloroflexota</taxon>
        <taxon>Ktedonobacteria</taxon>
        <taxon>Thermogemmatisporales</taxon>
        <taxon>Thermogemmatisporaceae</taxon>
        <taxon>Thermogemmatispora</taxon>
    </lineage>
</organism>
<evidence type="ECO:0000313" key="1">
    <source>
        <dbReference type="EMBL" id="BBH94141.1"/>
    </source>
</evidence>
<gene>
    <name evidence="1" type="ORF">KTA_23400</name>
</gene>
<reference evidence="1" key="1">
    <citation type="submission" date="2018-12" db="EMBL/GenBank/DDBJ databases">
        <title>Novel natural products biosynthetic potential of the class Ktedonobacteria.</title>
        <authorList>
            <person name="Zheng Y."/>
            <person name="Saitou A."/>
            <person name="Wang C.M."/>
            <person name="Toyoda A."/>
            <person name="Minakuchi Y."/>
            <person name="Sekiguchi Y."/>
            <person name="Ueda K."/>
            <person name="Takano H."/>
            <person name="Sakai Y."/>
            <person name="Yokota A."/>
            <person name="Yabe S."/>
        </authorList>
    </citation>
    <scope>NUCLEOTIDE SEQUENCE</scope>
    <source>
        <strain evidence="1">A3-2</strain>
    </source>
</reference>
<dbReference type="EMBL" id="AP019377">
    <property type="protein sequence ID" value="BBH94141.1"/>
    <property type="molecule type" value="Genomic_DNA"/>
</dbReference>
<protein>
    <submittedName>
        <fullName evidence="1">Uncharacterized protein</fullName>
    </submittedName>
</protein>
<name>A0A455T4H0_9CHLR</name>
<sequence length="71" mass="7571">MSDAHTAEVTEAGGDAIDFAIFCDNAFDEGPRLLDTYFGFCPKLYRGEVTGNGYDFGRGEGLAVENQGSAL</sequence>